<name>A0A7D9ILP7_PARCT</name>
<organism evidence="1 2">
    <name type="scientific">Paramuricea clavata</name>
    <name type="common">Red gorgonian</name>
    <name type="synonym">Violescent sea-whip</name>
    <dbReference type="NCBI Taxonomy" id="317549"/>
    <lineage>
        <taxon>Eukaryota</taxon>
        <taxon>Metazoa</taxon>
        <taxon>Cnidaria</taxon>
        <taxon>Anthozoa</taxon>
        <taxon>Octocorallia</taxon>
        <taxon>Malacalcyonacea</taxon>
        <taxon>Plexauridae</taxon>
        <taxon>Paramuricea</taxon>
    </lineage>
</organism>
<protein>
    <submittedName>
        <fullName evidence="1">Uncharacterized protein</fullName>
    </submittedName>
</protein>
<dbReference type="AlphaFoldDB" id="A0A7D9ILP7"/>
<dbReference type="Proteomes" id="UP001152795">
    <property type="component" value="Unassembled WGS sequence"/>
</dbReference>
<proteinExistence type="predicted"/>
<sequence length="152" mass="17198">MERYSVTGLVNNGRRLLGAFHLTEILEILLENQMEHVNFWNAVSLILKNVTLSLKSLLAAFGEINPDSRHGNGREPAVLVAVFAHGRLEGSNVFGKCFNGVKISKFPEFPICGQPREIVRNFRNIVPEINVFHLIFKQDFRNLRQMESAHAA</sequence>
<evidence type="ECO:0000313" key="2">
    <source>
        <dbReference type="Proteomes" id="UP001152795"/>
    </source>
</evidence>
<evidence type="ECO:0000313" key="1">
    <source>
        <dbReference type="EMBL" id="CAB4011647.1"/>
    </source>
</evidence>
<gene>
    <name evidence="1" type="ORF">PACLA_8A057155</name>
</gene>
<dbReference type="EMBL" id="CACRXK020007218">
    <property type="protein sequence ID" value="CAB4011647.1"/>
    <property type="molecule type" value="Genomic_DNA"/>
</dbReference>
<comment type="caution">
    <text evidence="1">The sequence shown here is derived from an EMBL/GenBank/DDBJ whole genome shotgun (WGS) entry which is preliminary data.</text>
</comment>
<accession>A0A7D9ILP7</accession>
<keyword evidence="2" id="KW-1185">Reference proteome</keyword>
<reference evidence="1" key="1">
    <citation type="submission" date="2020-04" db="EMBL/GenBank/DDBJ databases">
        <authorList>
            <person name="Alioto T."/>
            <person name="Alioto T."/>
            <person name="Gomez Garrido J."/>
        </authorList>
    </citation>
    <scope>NUCLEOTIDE SEQUENCE</scope>
    <source>
        <strain evidence="1">A484AB</strain>
    </source>
</reference>